<dbReference type="RefSeq" id="WP_141462767.1">
    <property type="nucleotide sequence ID" value="NZ_RBZW01000003.1"/>
</dbReference>
<dbReference type="AlphaFoldDB" id="A0A4S3TR55"/>
<feature type="coiled-coil region" evidence="1">
    <location>
        <begin position="80"/>
        <end position="107"/>
    </location>
</feature>
<evidence type="ECO:0000256" key="1">
    <source>
        <dbReference type="SAM" id="Coils"/>
    </source>
</evidence>
<gene>
    <name evidence="3" type="ORF">D8Y22_01415</name>
</gene>
<feature type="compositionally biased region" description="Low complexity" evidence="2">
    <location>
        <begin position="179"/>
        <end position="193"/>
    </location>
</feature>
<dbReference type="Proteomes" id="UP000318864">
    <property type="component" value="Unassembled WGS sequence"/>
</dbReference>
<dbReference type="OrthoDB" id="170871at2157"/>
<feature type="compositionally biased region" description="Basic and acidic residues" evidence="2">
    <location>
        <begin position="205"/>
        <end position="216"/>
    </location>
</feature>
<reference evidence="3 4" key="1">
    <citation type="submission" date="2018-10" db="EMBL/GenBank/DDBJ databases">
        <title>Natronolimnobius sp. XQ-INN 246 isolated from Inner Mongolia Autonomous Region of China.</title>
        <authorList>
            <person name="Xue Q."/>
        </authorList>
    </citation>
    <scope>NUCLEOTIDE SEQUENCE [LARGE SCALE GENOMIC DNA]</scope>
    <source>
        <strain evidence="3 4">XQ-INN 246</strain>
    </source>
</reference>
<dbReference type="EMBL" id="RBZW01000003">
    <property type="protein sequence ID" value="THE66806.1"/>
    <property type="molecule type" value="Genomic_DNA"/>
</dbReference>
<keyword evidence="1" id="KW-0175">Coiled coil</keyword>
<comment type="caution">
    <text evidence="3">The sequence shown here is derived from an EMBL/GenBank/DDBJ whole genome shotgun (WGS) entry which is preliminary data.</text>
</comment>
<evidence type="ECO:0000313" key="4">
    <source>
        <dbReference type="Proteomes" id="UP000318864"/>
    </source>
</evidence>
<name>A0A4S3TR55_9EURY</name>
<keyword evidence="4" id="KW-1185">Reference proteome</keyword>
<protein>
    <submittedName>
        <fullName evidence="3">Uncharacterized protein</fullName>
    </submittedName>
</protein>
<feature type="region of interest" description="Disordered" evidence="2">
    <location>
        <begin position="164"/>
        <end position="271"/>
    </location>
</feature>
<evidence type="ECO:0000256" key="2">
    <source>
        <dbReference type="SAM" id="MobiDB-lite"/>
    </source>
</evidence>
<proteinExistence type="predicted"/>
<accession>A0A4S3TR55</accession>
<organism evidence="3 4">
    <name type="scientific">Salinadaptatus halalkaliphilus</name>
    <dbReference type="NCBI Taxonomy" id="2419781"/>
    <lineage>
        <taxon>Archaea</taxon>
        <taxon>Methanobacteriati</taxon>
        <taxon>Methanobacteriota</taxon>
        <taxon>Stenosarchaea group</taxon>
        <taxon>Halobacteria</taxon>
        <taxon>Halobacteriales</taxon>
        <taxon>Natrialbaceae</taxon>
        <taxon>Salinadaptatus</taxon>
    </lineage>
</organism>
<sequence length="271" mass="27277">MQPIRLLVALVIVGVVGLAIAPAVSAGPQTGGHTAANATESGSNTTVATFMQTSAAETEQTVESGMFEAAFENASNESQAEMVADRTAAFEDRLERLEQDYDELNESGPTYEPRSAKLMAEISSLERAINATKPRAAEAGVSSDRLSQLHANTSTLAGSEVAAIAQERGGGPPVGTHSQNQTPAQNQTPPGDTGADDTADGAGSGDEKPPADRPEPTEGMPGSSANGDDTSPGAEPDTVGSEDASNGAGPPEAGTSGSASDSGPAATTPER</sequence>
<evidence type="ECO:0000313" key="3">
    <source>
        <dbReference type="EMBL" id="THE66806.1"/>
    </source>
</evidence>